<accession>A0A1I5WIM9</accession>
<feature type="compositionally biased region" description="Basic and acidic residues" evidence="1">
    <location>
        <begin position="85"/>
        <end position="107"/>
    </location>
</feature>
<organism evidence="3 4">
    <name type="scientific">Pseudomonas borbori</name>
    <dbReference type="NCBI Taxonomy" id="289003"/>
    <lineage>
        <taxon>Bacteria</taxon>
        <taxon>Pseudomonadati</taxon>
        <taxon>Pseudomonadota</taxon>
        <taxon>Gammaproteobacteria</taxon>
        <taxon>Pseudomonadales</taxon>
        <taxon>Pseudomonadaceae</taxon>
        <taxon>Pseudomonas</taxon>
    </lineage>
</organism>
<dbReference type="Proteomes" id="UP000198784">
    <property type="component" value="Unassembled WGS sequence"/>
</dbReference>
<dbReference type="STRING" id="289003.SAMN05216190_14026"/>
<gene>
    <name evidence="3" type="ORF">SAMN05216190_14026</name>
</gene>
<keyword evidence="2" id="KW-0732">Signal</keyword>
<name>A0A1I5WIM9_9PSED</name>
<dbReference type="OrthoDB" id="8910666at2"/>
<dbReference type="AlphaFoldDB" id="A0A1I5WIM9"/>
<dbReference type="NCBIfam" id="TIGR01690">
    <property type="entry name" value="ICE_RAQPRD"/>
    <property type="match status" value="1"/>
</dbReference>
<dbReference type="EMBL" id="FOWX01000040">
    <property type="protein sequence ID" value="SFQ19624.1"/>
    <property type="molecule type" value="Genomic_DNA"/>
</dbReference>
<sequence length="107" mass="11818">MRTASARCLLLVLCAATGTSVTASQENTELSLIAQQLDNIETLAHRARSSSIPTDRYQFDYSRLHQDLQRIRQGIQGYLAPSRAQPRDPGELVGDYRLDGPHPEAAP</sequence>
<feature type="region of interest" description="Disordered" evidence="1">
    <location>
        <begin position="80"/>
        <end position="107"/>
    </location>
</feature>
<proteinExistence type="predicted"/>
<protein>
    <submittedName>
        <fullName evidence="3">Integrative conjugative element protein, RAQPRD family</fullName>
    </submittedName>
</protein>
<feature type="signal peptide" evidence="2">
    <location>
        <begin position="1"/>
        <end position="23"/>
    </location>
</feature>
<keyword evidence="4" id="KW-1185">Reference proteome</keyword>
<reference evidence="4" key="1">
    <citation type="submission" date="2016-10" db="EMBL/GenBank/DDBJ databases">
        <authorList>
            <person name="Varghese N."/>
            <person name="Submissions S."/>
        </authorList>
    </citation>
    <scope>NUCLEOTIDE SEQUENCE [LARGE SCALE GENOMIC DNA]</scope>
    <source>
        <strain evidence="4">DSM 17834</strain>
    </source>
</reference>
<evidence type="ECO:0000256" key="1">
    <source>
        <dbReference type="SAM" id="MobiDB-lite"/>
    </source>
</evidence>
<dbReference type="RefSeq" id="WP_090505335.1">
    <property type="nucleotide sequence ID" value="NZ_FOWX01000040.1"/>
</dbReference>
<evidence type="ECO:0000256" key="2">
    <source>
        <dbReference type="SAM" id="SignalP"/>
    </source>
</evidence>
<feature type="chain" id="PRO_5011544468" evidence="2">
    <location>
        <begin position="24"/>
        <end position="107"/>
    </location>
</feature>
<dbReference type="Pfam" id="PF09686">
    <property type="entry name" value="Plasmid_RAQPRD"/>
    <property type="match status" value="1"/>
</dbReference>
<evidence type="ECO:0000313" key="4">
    <source>
        <dbReference type="Proteomes" id="UP000198784"/>
    </source>
</evidence>
<evidence type="ECO:0000313" key="3">
    <source>
        <dbReference type="EMBL" id="SFQ19624.1"/>
    </source>
</evidence>
<dbReference type="InterPro" id="IPR019110">
    <property type="entry name" value="Uncharacterised_RAQPRD"/>
</dbReference>